<evidence type="ECO:0000313" key="2">
    <source>
        <dbReference type="EMBL" id="MBL0427741.1"/>
    </source>
</evidence>
<dbReference type="RefSeq" id="WP_201692375.1">
    <property type="nucleotide sequence ID" value="NZ_JAEQND010000013.1"/>
</dbReference>
<evidence type="ECO:0000256" key="1">
    <source>
        <dbReference type="SAM" id="Phobius"/>
    </source>
</evidence>
<evidence type="ECO:0000313" key="3">
    <source>
        <dbReference type="Proteomes" id="UP000622707"/>
    </source>
</evidence>
<keyword evidence="1" id="KW-0472">Membrane</keyword>
<feature type="transmembrane region" description="Helical" evidence="1">
    <location>
        <begin position="65"/>
        <end position="83"/>
    </location>
</feature>
<keyword evidence="1" id="KW-0812">Transmembrane</keyword>
<dbReference type="Proteomes" id="UP000622707">
    <property type="component" value="Unassembled WGS sequence"/>
</dbReference>
<gene>
    <name evidence="2" type="ORF">JI746_21725</name>
</gene>
<sequence length="101" mass="10208">MSNTNRTKKPPFWTALACTVASLLETLMRLSLTLALIALSLALAVAATMATGTFGGAVAAQGSGLLHGLFGCLPGASAAYLVLHVVNRRLVNKAGPASDAA</sequence>
<organism evidence="2 3">
    <name type="scientific">Ramlibacter alkalitolerans</name>
    <dbReference type="NCBI Taxonomy" id="2039631"/>
    <lineage>
        <taxon>Bacteria</taxon>
        <taxon>Pseudomonadati</taxon>
        <taxon>Pseudomonadota</taxon>
        <taxon>Betaproteobacteria</taxon>
        <taxon>Burkholderiales</taxon>
        <taxon>Comamonadaceae</taxon>
        <taxon>Ramlibacter</taxon>
    </lineage>
</organism>
<dbReference type="EMBL" id="JAEQND010000013">
    <property type="protein sequence ID" value="MBL0427741.1"/>
    <property type="molecule type" value="Genomic_DNA"/>
</dbReference>
<reference evidence="2 3" key="1">
    <citation type="journal article" date="2017" name="Int. J. Syst. Evol. Microbiol.">
        <title>Ramlibacter alkalitolerans sp. nov., alkali-tolerant bacterium isolated from soil of ginseng.</title>
        <authorList>
            <person name="Lee D.H."/>
            <person name="Cha C.J."/>
        </authorList>
    </citation>
    <scope>NUCLEOTIDE SEQUENCE [LARGE SCALE GENOMIC DNA]</scope>
    <source>
        <strain evidence="2 3">KACC 19305</strain>
    </source>
</reference>
<evidence type="ECO:0008006" key="4">
    <source>
        <dbReference type="Google" id="ProtNLM"/>
    </source>
</evidence>
<feature type="transmembrane region" description="Helical" evidence="1">
    <location>
        <begin position="35"/>
        <end position="59"/>
    </location>
</feature>
<keyword evidence="1" id="KW-1133">Transmembrane helix</keyword>
<comment type="caution">
    <text evidence="2">The sequence shown here is derived from an EMBL/GenBank/DDBJ whole genome shotgun (WGS) entry which is preliminary data.</text>
</comment>
<keyword evidence="3" id="KW-1185">Reference proteome</keyword>
<accession>A0ABS1JV39</accession>
<proteinExistence type="predicted"/>
<name>A0ABS1JV39_9BURK</name>
<protein>
    <recommendedName>
        <fullName evidence="4">Major facilitator superfamily (MFS) profile domain-containing protein</fullName>
    </recommendedName>
</protein>